<evidence type="ECO:0000313" key="2">
    <source>
        <dbReference type="EMBL" id="RUQ86652.1"/>
    </source>
</evidence>
<reference evidence="2 4" key="2">
    <citation type="submission" date="2018-12" db="EMBL/GenBank/DDBJ databases">
        <authorList>
            <person name="hu s."/>
            <person name="Xu Y."/>
            <person name="Xu B."/>
            <person name="Li F."/>
        </authorList>
    </citation>
    <scope>NUCLEOTIDE SEQUENCE [LARGE SCALE GENOMIC DNA]</scope>
    <source>
        <strain evidence="2 4">KSW2-17</strain>
    </source>
</reference>
<dbReference type="EMBL" id="RZGY01000001">
    <property type="protein sequence ID" value="RUQ86652.1"/>
    <property type="molecule type" value="Genomic_DNA"/>
</dbReference>
<reference evidence="1 3" key="1">
    <citation type="submission" date="2018-03" db="EMBL/GenBank/DDBJ databases">
        <title>Genomic Encyclopedia of Archaeal and Bacterial Type Strains, Phase II (KMG-II): from individual species to whole genera.</title>
        <authorList>
            <person name="Goeker M."/>
        </authorList>
    </citation>
    <scope>NUCLEOTIDE SEQUENCE [LARGE SCALE GENOMIC DNA]</scope>
    <source>
        <strain evidence="1 3">DSM 21548</strain>
    </source>
</reference>
<evidence type="ECO:0000313" key="1">
    <source>
        <dbReference type="EMBL" id="PSL38880.1"/>
    </source>
</evidence>
<dbReference type="SUPFAM" id="SSF48452">
    <property type="entry name" value="TPR-like"/>
    <property type="match status" value="1"/>
</dbReference>
<sequence>MTNTSEHPARIERAIALFEAGEWDALADLPGAETFDDDDAESLAAATGGEDSAEYWHDWADADDRGEALSAIGCVLWSIEHDADAVVVLERAQALGQDCAANIGELYVYLGDWPSAERWFRLALDAKAHWWERAAYRLGEHAFEVDDQVGDDVIALLEAGMTAAKEAVVVLGWLYRRRGDIDAARRILEEAHPDNDLVALPLGNLLRDEFDDVEGARAAYEAGYKGGDANSAFNLAVMLEDLDHPEEALEWMRKAARGGDAAARADLTSRGDEGWADHDEAGDPAWMRALYRGDLLPHLQGAALPGDYPTIFRINDIVSTPAPGQIAHAARLGWPIVIEPHARGFDLAALGTAITAIRDLTIADAAGIRGWSVLSDARSLEELEMDGSEPNEPVDLSVLPRLVDASVRGRNAFSAAGNPAVRALSMTLLDGQPAPDVQAPIEFFGVSGNAAGEAIASIVQPESLVQLVVIGAVGLDCASLLRFPSLRDVELRACTGVTNTRMLERIPRLDSLHVDDCRDVEDVAFVAGFVARLERAGEQPADD</sequence>
<proteinExistence type="predicted"/>
<dbReference type="Proteomes" id="UP000268291">
    <property type="component" value="Unassembled WGS sequence"/>
</dbReference>
<protein>
    <submittedName>
        <fullName evidence="2">Tetratricopeptide repeat protein</fullName>
    </submittedName>
</protein>
<dbReference type="OrthoDB" id="5181078at2"/>
<dbReference type="Gene3D" id="1.25.40.10">
    <property type="entry name" value="Tetratricopeptide repeat domain"/>
    <property type="match status" value="2"/>
</dbReference>
<dbReference type="InterPro" id="IPR011990">
    <property type="entry name" value="TPR-like_helical_dom_sf"/>
</dbReference>
<comment type="caution">
    <text evidence="1">The sequence shown here is derived from an EMBL/GenBank/DDBJ whole genome shotgun (WGS) entry which is preliminary data.</text>
</comment>
<accession>A0A2P8GY39</accession>
<dbReference type="EMBL" id="PYAU01000001">
    <property type="protein sequence ID" value="PSL38880.1"/>
    <property type="molecule type" value="Genomic_DNA"/>
</dbReference>
<name>A0A2P8GY39_9MICO</name>
<dbReference type="AlphaFoldDB" id="A0A2P8GY39"/>
<dbReference type="RefSeq" id="WP_106563825.1">
    <property type="nucleotide sequence ID" value="NZ_PYAU01000001.1"/>
</dbReference>
<dbReference type="Proteomes" id="UP000241203">
    <property type="component" value="Unassembled WGS sequence"/>
</dbReference>
<evidence type="ECO:0000313" key="4">
    <source>
        <dbReference type="Proteomes" id="UP000268291"/>
    </source>
</evidence>
<organism evidence="1 3">
    <name type="scientific">Labedella gwakjiensis</name>
    <dbReference type="NCBI Taxonomy" id="390269"/>
    <lineage>
        <taxon>Bacteria</taxon>
        <taxon>Bacillati</taxon>
        <taxon>Actinomycetota</taxon>
        <taxon>Actinomycetes</taxon>
        <taxon>Micrococcales</taxon>
        <taxon>Microbacteriaceae</taxon>
        <taxon>Labedella</taxon>
    </lineage>
</organism>
<gene>
    <name evidence="1" type="ORF">CLV49_2510</name>
    <name evidence="2" type="ORF">ELQ93_06670</name>
</gene>
<keyword evidence="4" id="KW-1185">Reference proteome</keyword>
<evidence type="ECO:0000313" key="3">
    <source>
        <dbReference type="Proteomes" id="UP000241203"/>
    </source>
</evidence>